<dbReference type="HOGENOM" id="CLU_616426_0_0_10"/>
<evidence type="ECO:0000313" key="3">
    <source>
        <dbReference type="Proteomes" id="UP000008461"/>
    </source>
</evidence>
<evidence type="ECO:0000313" key="2">
    <source>
        <dbReference type="EMBL" id="AEE53334.1"/>
    </source>
</evidence>
<dbReference type="AlphaFoldDB" id="F4KSD1"/>
<dbReference type="PANTHER" id="PTHR12558">
    <property type="entry name" value="CELL DIVISION CYCLE 16,23,27"/>
    <property type="match status" value="1"/>
</dbReference>
<dbReference type="RefSeq" id="WP_013767864.1">
    <property type="nucleotide sequence ID" value="NC_015510.1"/>
</dbReference>
<dbReference type="SUPFAM" id="SSF48452">
    <property type="entry name" value="TPR-like"/>
    <property type="match status" value="2"/>
</dbReference>
<dbReference type="Pfam" id="PF13181">
    <property type="entry name" value="TPR_8"/>
    <property type="match status" value="2"/>
</dbReference>
<keyword evidence="3" id="KW-1185">Reference proteome</keyword>
<name>F4KSD1_HALH1</name>
<protein>
    <submittedName>
        <fullName evidence="2">Uncharacterized protein</fullName>
    </submittedName>
</protein>
<dbReference type="OrthoDB" id="5477158at2"/>
<dbReference type="InterPro" id="IPR011990">
    <property type="entry name" value="TPR-like_helical_dom_sf"/>
</dbReference>
<feature type="signal peptide" evidence="1">
    <location>
        <begin position="1"/>
        <end position="18"/>
    </location>
</feature>
<dbReference type="SMART" id="SM00028">
    <property type="entry name" value="TPR"/>
    <property type="match status" value="4"/>
</dbReference>
<keyword evidence="1" id="KW-0732">Signal</keyword>
<dbReference type="Pfam" id="PF14559">
    <property type="entry name" value="TPR_19"/>
    <property type="match status" value="1"/>
</dbReference>
<evidence type="ECO:0000256" key="1">
    <source>
        <dbReference type="SAM" id="SignalP"/>
    </source>
</evidence>
<feature type="chain" id="PRO_5003312012" evidence="1">
    <location>
        <begin position="19"/>
        <end position="403"/>
    </location>
</feature>
<dbReference type="EMBL" id="CP002691">
    <property type="protein sequence ID" value="AEE53334.1"/>
    <property type="molecule type" value="Genomic_DNA"/>
</dbReference>
<gene>
    <name evidence="2" type="ordered locus">Halhy_5509</name>
</gene>
<dbReference type="InterPro" id="IPR019734">
    <property type="entry name" value="TPR_rpt"/>
</dbReference>
<dbReference type="KEGG" id="hhy:Halhy_5509"/>
<accession>F4KSD1</accession>
<dbReference type="Proteomes" id="UP000008461">
    <property type="component" value="Chromosome"/>
</dbReference>
<dbReference type="PROSITE" id="PS51257">
    <property type="entry name" value="PROKAR_LIPOPROTEIN"/>
    <property type="match status" value="1"/>
</dbReference>
<dbReference type="eggNOG" id="COG0457">
    <property type="taxonomic scope" value="Bacteria"/>
</dbReference>
<reference key="2">
    <citation type="submission" date="2011-04" db="EMBL/GenBank/DDBJ databases">
        <title>Complete sequence of chromosome of Haliscomenobacter hydrossis DSM 1100.</title>
        <authorList>
            <consortium name="US DOE Joint Genome Institute (JGI-PGF)"/>
            <person name="Lucas S."/>
            <person name="Han J."/>
            <person name="Lapidus A."/>
            <person name="Bruce D."/>
            <person name="Goodwin L."/>
            <person name="Pitluck S."/>
            <person name="Peters L."/>
            <person name="Kyrpides N."/>
            <person name="Mavromatis K."/>
            <person name="Ivanova N."/>
            <person name="Ovchinnikova G."/>
            <person name="Pagani I."/>
            <person name="Daligault H."/>
            <person name="Detter J.C."/>
            <person name="Han C."/>
            <person name="Land M."/>
            <person name="Hauser L."/>
            <person name="Markowitz V."/>
            <person name="Cheng J.-F."/>
            <person name="Hugenholtz P."/>
            <person name="Woyke T."/>
            <person name="Wu D."/>
            <person name="Verbarg S."/>
            <person name="Frueling A."/>
            <person name="Brambilla E."/>
            <person name="Klenk H.-P."/>
            <person name="Eisen J.A."/>
        </authorList>
    </citation>
    <scope>NUCLEOTIDE SEQUENCE</scope>
    <source>
        <strain>DSM 1100</strain>
    </source>
</reference>
<reference evidence="2 3" key="1">
    <citation type="journal article" date="2011" name="Stand. Genomic Sci.">
        <title>Complete genome sequence of Haliscomenobacter hydrossis type strain (O).</title>
        <authorList>
            <consortium name="US DOE Joint Genome Institute (JGI-PGF)"/>
            <person name="Daligault H."/>
            <person name="Lapidus A."/>
            <person name="Zeytun A."/>
            <person name="Nolan M."/>
            <person name="Lucas S."/>
            <person name="Del Rio T.G."/>
            <person name="Tice H."/>
            <person name="Cheng J.F."/>
            <person name="Tapia R."/>
            <person name="Han C."/>
            <person name="Goodwin L."/>
            <person name="Pitluck S."/>
            <person name="Liolios K."/>
            <person name="Pagani I."/>
            <person name="Ivanova N."/>
            <person name="Huntemann M."/>
            <person name="Mavromatis K."/>
            <person name="Mikhailova N."/>
            <person name="Pati A."/>
            <person name="Chen A."/>
            <person name="Palaniappan K."/>
            <person name="Land M."/>
            <person name="Hauser L."/>
            <person name="Brambilla E.M."/>
            <person name="Rohde M."/>
            <person name="Verbarg S."/>
            <person name="Goker M."/>
            <person name="Bristow J."/>
            <person name="Eisen J.A."/>
            <person name="Markowitz V."/>
            <person name="Hugenholtz P."/>
            <person name="Kyrpides N.C."/>
            <person name="Klenk H.P."/>
            <person name="Woyke T."/>
        </authorList>
    </citation>
    <scope>NUCLEOTIDE SEQUENCE [LARGE SCALE GENOMIC DNA]</scope>
    <source>
        <strain evidence="3">ATCC 27775 / DSM 1100 / LMG 10767 / O</strain>
    </source>
</reference>
<organism evidence="2 3">
    <name type="scientific">Haliscomenobacter hydrossis (strain ATCC 27775 / DSM 1100 / LMG 10767 / O)</name>
    <dbReference type="NCBI Taxonomy" id="760192"/>
    <lineage>
        <taxon>Bacteria</taxon>
        <taxon>Pseudomonadati</taxon>
        <taxon>Bacteroidota</taxon>
        <taxon>Saprospiria</taxon>
        <taxon>Saprospirales</taxon>
        <taxon>Haliscomenobacteraceae</taxon>
        <taxon>Haliscomenobacter</taxon>
    </lineage>
</organism>
<dbReference type="PANTHER" id="PTHR12558:SF13">
    <property type="entry name" value="CELL DIVISION CYCLE PROTEIN 27 HOMOLOG"/>
    <property type="match status" value="1"/>
</dbReference>
<proteinExistence type="predicted"/>
<dbReference type="STRING" id="760192.Halhy_5509"/>
<dbReference type="Gene3D" id="1.25.40.10">
    <property type="entry name" value="Tetratricopeptide repeat domain"/>
    <property type="match status" value="2"/>
</dbReference>
<sequence length="403" mass="45460">MYRISFLLLILFFSFACAKKQTDQTTMTVNDIPLLLDRNEAIQNGQEWSDVQSYYGTSRQALLANPEDYEAALKLVYVFVNEARITGEHGHYYPAALKMTEYILNKPELEKDLKFRALAAKAGVQLSLHDFKNALKTGTEAMKLNPYNAQNYGVLVDANVELGNYEEAVKMADKMVSIRPDLRSYARVSYLREIHGDVDGAIEAMKLAVDAGFPGQEQTCWSRLTLGNLYKQYGQLDAAEGEYRTILQERPKYPFAIAALAEVAIERKKYGEAEQLLKDAANIIPEVGFYEALAKVYKLQGKKEACEQTVQEIWPMLADDEAHGHNMNLEYASIYAEVVGDLKKALKYALKEYEIRPDNIDVNRKLALIYQDMGNSSKAVEHMAKAAKTNSKHPELKQLAIKG</sequence>